<accession>A0ABV3DBD8</accession>
<comment type="caution">
    <text evidence="2">The sequence shown here is derived from an EMBL/GenBank/DDBJ whole genome shotgun (WGS) entry which is preliminary data.</text>
</comment>
<name>A0ABV3DBD8_9ACTN</name>
<feature type="transmembrane region" description="Helical" evidence="1">
    <location>
        <begin position="44"/>
        <end position="68"/>
    </location>
</feature>
<keyword evidence="1" id="KW-0472">Membrane</keyword>
<reference evidence="2 3" key="1">
    <citation type="submission" date="2024-06" db="EMBL/GenBank/DDBJ databases">
        <title>The Natural Products Discovery Center: Release of the First 8490 Sequenced Strains for Exploring Actinobacteria Biosynthetic Diversity.</title>
        <authorList>
            <person name="Kalkreuter E."/>
            <person name="Kautsar S.A."/>
            <person name="Yang D."/>
            <person name="Bader C.D."/>
            <person name="Teijaro C.N."/>
            <person name="Fluegel L."/>
            <person name="Davis C.M."/>
            <person name="Simpson J.R."/>
            <person name="Lauterbach L."/>
            <person name="Steele A.D."/>
            <person name="Gui C."/>
            <person name="Meng S."/>
            <person name="Li G."/>
            <person name="Viehrig K."/>
            <person name="Ye F."/>
            <person name="Su P."/>
            <person name="Kiefer A.F."/>
            <person name="Nichols A."/>
            <person name="Cepeda A.J."/>
            <person name="Yan W."/>
            <person name="Fan B."/>
            <person name="Jiang Y."/>
            <person name="Adhikari A."/>
            <person name="Zheng C.-J."/>
            <person name="Schuster L."/>
            <person name="Cowan T.M."/>
            <person name="Smanski M.J."/>
            <person name="Chevrette M.G."/>
            <person name="De Carvalho L.P.S."/>
            <person name="Shen B."/>
        </authorList>
    </citation>
    <scope>NUCLEOTIDE SEQUENCE [LARGE SCALE GENOMIC DNA]</scope>
    <source>
        <strain evidence="2 3">NPDC048946</strain>
    </source>
</reference>
<evidence type="ECO:0000313" key="2">
    <source>
        <dbReference type="EMBL" id="MEU8132502.1"/>
    </source>
</evidence>
<dbReference type="RefSeq" id="WP_358348429.1">
    <property type="nucleotide sequence ID" value="NZ_JBEZFP010000005.1"/>
</dbReference>
<feature type="transmembrane region" description="Helical" evidence="1">
    <location>
        <begin position="6"/>
        <end position="23"/>
    </location>
</feature>
<dbReference type="Proteomes" id="UP001551482">
    <property type="component" value="Unassembled WGS sequence"/>
</dbReference>
<keyword evidence="3" id="KW-1185">Reference proteome</keyword>
<evidence type="ECO:0000313" key="3">
    <source>
        <dbReference type="Proteomes" id="UP001551482"/>
    </source>
</evidence>
<dbReference type="EMBL" id="JBEZFP010000005">
    <property type="protein sequence ID" value="MEU8132502.1"/>
    <property type="molecule type" value="Genomic_DNA"/>
</dbReference>
<keyword evidence="1" id="KW-1133">Transmembrane helix</keyword>
<gene>
    <name evidence="2" type="ORF">AB0C36_03250</name>
</gene>
<keyword evidence="1" id="KW-0812">Transmembrane</keyword>
<protein>
    <submittedName>
        <fullName evidence="2">Uncharacterized protein</fullName>
    </submittedName>
</protein>
<feature type="transmembrane region" description="Helical" evidence="1">
    <location>
        <begin position="80"/>
        <end position="101"/>
    </location>
</feature>
<proteinExistence type="predicted"/>
<sequence>MRLWRWTAWCSVACAAGGMAAFFEFDRVAAARCPYERVPAREWLLSYGALAGGALAVVLFAAACVVAVRSGVSVADELLWGLALMACVAAVLVLSLDVLAIRTLHDRHSVSEITDCFGKA</sequence>
<evidence type="ECO:0000256" key="1">
    <source>
        <dbReference type="SAM" id="Phobius"/>
    </source>
</evidence>
<organism evidence="2 3">
    <name type="scientific">Streptodolium elevatio</name>
    <dbReference type="NCBI Taxonomy" id="3157996"/>
    <lineage>
        <taxon>Bacteria</taxon>
        <taxon>Bacillati</taxon>
        <taxon>Actinomycetota</taxon>
        <taxon>Actinomycetes</taxon>
        <taxon>Kitasatosporales</taxon>
        <taxon>Streptomycetaceae</taxon>
        <taxon>Streptodolium</taxon>
    </lineage>
</organism>